<dbReference type="Pfam" id="PF03168">
    <property type="entry name" value="LEA_2"/>
    <property type="match status" value="1"/>
</dbReference>
<dbReference type="InterPro" id="IPR000601">
    <property type="entry name" value="PKD_dom"/>
</dbReference>
<reference evidence="3 4" key="1">
    <citation type="submission" date="2019-01" db="EMBL/GenBank/DDBJ databases">
        <title>Halorientalis sp. F13-25 a new haloarchaeum isolated from hypersaline water.</title>
        <authorList>
            <person name="Ana D.-V."/>
            <person name="Cristina S.-P."/>
            <person name="Antonio V."/>
        </authorList>
    </citation>
    <scope>NUCLEOTIDE SEQUENCE [LARGE SCALE GENOMIC DNA]</scope>
    <source>
        <strain evidence="3 4">F13-25</strain>
    </source>
</reference>
<dbReference type="Gene3D" id="2.60.40.10">
    <property type="entry name" value="Immunoglobulins"/>
    <property type="match status" value="3"/>
</dbReference>
<dbReference type="RefSeq" id="WP_129069291.1">
    <property type="nucleotide sequence ID" value="NZ_RDFA01000004.1"/>
</dbReference>
<feature type="region of interest" description="Disordered" evidence="1">
    <location>
        <begin position="363"/>
        <end position="449"/>
    </location>
</feature>
<protein>
    <recommendedName>
        <fullName evidence="2">Water stress and hypersensitive response domain-containing protein</fullName>
    </recommendedName>
</protein>
<name>A0A498KU12_9EURY</name>
<dbReference type="SMART" id="SM00769">
    <property type="entry name" value="WHy"/>
    <property type="match status" value="2"/>
</dbReference>
<sequence length="530" mass="57405">MSLARTVGIGVLLMTVVVAGVGAAFLTGVLGTPSAGLEDRGDWGSVSEERTEVVTTVWVNNPNPVGLTVGDSVEVSYQLSLNDVRLASGEKSGIDIPPGNGTVQLSTDIRNRNIPPWWVAFVRDNETIPLEVDTATRVSGPVSATADFPTHEDTLLAGETPIITALSEVASGTEGTYTETLSPDRVSERTGVALTSLRSGGYVTDPDSELRAGYEVRDGRAAWGPVSEETTTVYFHFRIHNPGDVPVPAAPSNLGVDVEMNDVELFAAEGNDTSLRNPGDFTDSDVFGERVLEPGETEDAVYAVEMQNENVDDWFGSHVRQGEHTELRTEGKFVFSLHDIEFELPGESPVAYTCDLQTNILVDDQNTGTNCGRVESLELVDETDAPSDEEDDTDREPGTENGSRDEPSEPGTENGSLGEPRPPTAVAEASPDAGRAPLDVQFDASGATDPNGDILRYVWRFDDGHGDRRQQSGIGTAAQHRNSHCARVPLFSPTFTRAKLSYSRPKDCVFRDDERRRWRLSNHPPEISDF</sequence>
<evidence type="ECO:0000259" key="2">
    <source>
        <dbReference type="SMART" id="SM00769"/>
    </source>
</evidence>
<feature type="compositionally biased region" description="Acidic residues" evidence="1">
    <location>
        <begin position="378"/>
        <end position="394"/>
    </location>
</feature>
<dbReference type="EMBL" id="RDFA01000004">
    <property type="protein sequence ID" value="RXK48452.1"/>
    <property type="molecule type" value="Genomic_DNA"/>
</dbReference>
<evidence type="ECO:0000313" key="3">
    <source>
        <dbReference type="EMBL" id="RXK48452.1"/>
    </source>
</evidence>
<dbReference type="SUPFAM" id="SSF49299">
    <property type="entry name" value="PKD domain"/>
    <property type="match status" value="1"/>
</dbReference>
<dbReference type="OrthoDB" id="105458at2157"/>
<feature type="compositionally biased region" description="Basic and acidic residues" evidence="1">
    <location>
        <begin position="395"/>
        <end position="407"/>
    </location>
</feature>
<dbReference type="InterPro" id="IPR013990">
    <property type="entry name" value="WHy-dom"/>
</dbReference>
<dbReference type="GO" id="GO:0009269">
    <property type="term" value="P:response to desiccation"/>
    <property type="evidence" value="ECO:0007669"/>
    <property type="project" value="InterPro"/>
</dbReference>
<dbReference type="SUPFAM" id="SSF117070">
    <property type="entry name" value="LEA14-like"/>
    <property type="match status" value="1"/>
</dbReference>
<dbReference type="AlphaFoldDB" id="A0A498KU12"/>
<evidence type="ECO:0000256" key="1">
    <source>
        <dbReference type="SAM" id="MobiDB-lite"/>
    </source>
</evidence>
<comment type="caution">
    <text evidence="3">The sequence shown here is derived from an EMBL/GenBank/DDBJ whole genome shotgun (WGS) entry which is preliminary data.</text>
</comment>
<dbReference type="Pfam" id="PF18911">
    <property type="entry name" value="PKD_4"/>
    <property type="match status" value="1"/>
</dbReference>
<dbReference type="InterPro" id="IPR035986">
    <property type="entry name" value="PKD_dom_sf"/>
</dbReference>
<feature type="domain" description="Water stress and hypersensitive response" evidence="2">
    <location>
        <begin position="216"/>
        <end position="349"/>
    </location>
</feature>
<dbReference type="Proteomes" id="UP000289691">
    <property type="component" value="Unassembled WGS sequence"/>
</dbReference>
<dbReference type="InterPro" id="IPR004864">
    <property type="entry name" value="LEA_2"/>
</dbReference>
<evidence type="ECO:0000313" key="4">
    <source>
        <dbReference type="Proteomes" id="UP000289691"/>
    </source>
</evidence>
<proteinExistence type="predicted"/>
<dbReference type="InterPro" id="IPR013783">
    <property type="entry name" value="Ig-like_fold"/>
</dbReference>
<accession>A0A498KU12</accession>
<organism evidence="3 4">
    <name type="scientific">Halorientalis pallida</name>
    <dbReference type="NCBI Taxonomy" id="2479928"/>
    <lineage>
        <taxon>Archaea</taxon>
        <taxon>Methanobacteriati</taxon>
        <taxon>Methanobacteriota</taxon>
        <taxon>Stenosarchaea group</taxon>
        <taxon>Halobacteria</taxon>
        <taxon>Halobacteriales</taxon>
        <taxon>Haloarculaceae</taxon>
        <taxon>Halorientalis</taxon>
    </lineage>
</organism>
<gene>
    <name evidence="3" type="ORF">EAF64_12285</name>
</gene>
<feature type="domain" description="Water stress and hypersensitive response" evidence="2">
    <location>
        <begin position="39"/>
        <end position="154"/>
    </location>
</feature>
<keyword evidence="4" id="KW-1185">Reference proteome</keyword>